<evidence type="ECO:0000256" key="3">
    <source>
        <dbReference type="ARBA" id="ARBA00022777"/>
    </source>
</evidence>
<evidence type="ECO:0000256" key="6">
    <source>
        <dbReference type="ARBA" id="ARBA00038999"/>
    </source>
</evidence>
<evidence type="ECO:0000256" key="7">
    <source>
        <dbReference type="ARBA" id="ARBA00049014"/>
    </source>
</evidence>
<feature type="region of interest" description="Disordered" evidence="10">
    <location>
        <begin position="114"/>
        <end position="147"/>
    </location>
</feature>
<feature type="domain" description="PB1" evidence="12">
    <location>
        <begin position="18"/>
        <end position="108"/>
    </location>
</feature>
<dbReference type="GO" id="GO:0005524">
    <property type="term" value="F:ATP binding"/>
    <property type="evidence" value="ECO:0007669"/>
    <property type="project" value="UniProtKB-KW"/>
</dbReference>
<keyword evidence="1" id="KW-0808">Transferase</keyword>
<evidence type="ECO:0000256" key="4">
    <source>
        <dbReference type="ARBA" id="ARBA00022840"/>
    </source>
</evidence>
<dbReference type="CDD" id="cd06395">
    <property type="entry name" value="PB1_Map2k5"/>
    <property type="match status" value="1"/>
</dbReference>
<sequence length="485" mass="54535">MLLLVLNNLCSMESEGIVIRIKTPVGDMDSSVDSPSHLNFNDLLAAIRDVMPEATVTAFEYEDEVGDRITVRSDEELKAMLSYYCNTVMEQRINGLLPEPLQIFPRAGKTPGIRNIHGLKVNTRPESSSGRGSSAADSRSNDSSLKKSSAELKKILTNGQINEHDLQYQEQLGHGNGGTVYNCPRSPLLCSLTYAHSPLCKTHTFVTVRLQTGRRQGAYHLLGKRIVAVKVIPLDITVELQKQIMSELEILYKCDSPYIIKFYSAFFVENRISICTEFMDGGSLDVYWRIPEHVLGRIAVAVVKGLTYLWSLKILHRDVKPSNMLVNTRGQIKLCDFGVSTQLVNSIAKTYVGTNAYMAPERISGEQYGIHSDVWSVGISFMELALGSFPYPQIQKNQGSLMPLQLLQCIVDEDPPVLPIGQFSEKFVHFITQCMRKQPKERPAPNNLMDHPFIMQYNDGNTEVVSMWVCRSLEERKSHQAQRLM</sequence>
<dbReference type="AlphaFoldDB" id="A0A9J7XEG7"/>
<feature type="compositionally biased region" description="Low complexity" evidence="10">
    <location>
        <begin position="127"/>
        <end position="143"/>
    </location>
</feature>
<dbReference type="CDD" id="cd06619">
    <property type="entry name" value="PKc_MKK5"/>
    <property type="match status" value="1"/>
</dbReference>
<protein>
    <recommendedName>
        <fullName evidence="6">mitogen-activated protein kinase kinase</fullName>
        <ecNumber evidence="6">2.7.12.2</ecNumber>
    </recommendedName>
</protein>
<dbReference type="SMART" id="SM00666">
    <property type="entry name" value="PB1"/>
    <property type="match status" value="1"/>
</dbReference>
<dbReference type="SUPFAM" id="SSF54277">
    <property type="entry name" value="CAD &amp; PB1 domains"/>
    <property type="match status" value="1"/>
</dbReference>
<dbReference type="InterPro" id="IPR011009">
    <property type="entry name" value="Kinase-like_dom_sf"/>
</dbReference>
<evidence type="ECO:0000259" key="12">
    <source>
        <dbReference type="PROSITE" id="PS51745"/>
    </source>
</evidence>
<dbReference type="InterPro" id="IPR053793">
    <property type="entry name" value="PB1-like"/>
</dbReference>
<dbReference type="Gene3D" id="3.30.200.20">
    <property type="entry name" value="Phosphorylase Kinase, domain 1"/>
    <property type="match status" value="1"/>
</dbReference>
<reference evidence="13" key="1">
    <citation type="submission" date="2025-08" db="UniProtKB">
        <authorList>
            <consortium name="Ensembl"/>
        </authorList>
    </citation>
    <scope>IDENTIFICATION</scope>
</reference>
<dbReference type="GO" id="GO:0004708">
    <property type="term" value="F:MAP kinase kinase activity"/>
    <property type="evidence" value="ECO:0007669"/>
    <property type="project" value="UniProtKB-EC"/>
</dbReference>
<dbReference type="Gene3D" id="1.10.510.10">
    <property type="entry name" value="Transferase(Phosphotransferase) domain 1"/>
    <property type="match status" value="1"/>
</dbReference>
<dbReference type="Pfam" id="PF00069">
    <property type="entry name" value="Pkinase"/>
    <property type="match status" value="1"/>
</dbReference>
<dbReference type="FunFam" id="1.10.510.10:FF:000296">
    <property type="entry name" value="Dual specificity mitogen-activated protein kinase kinase 5"/>
    <property type="match status" value="1"/>
</dbReference>
<name>A0A9J7XEG7_CYPCA</name>
<evidence type="ECO:0000256" key="5">
    <source>
        <dbReference type="ARBA" id="ARBA00038035"/>
    </source>
</evidence>
<evidence type="ECO:0000313" key="13">
    <source>
        <dbReference type="Ensembl" id="ENSCCRP00000105303.1"/>
    </source>
</evidence>
<comment type="catalytic activity">
    <reaction evidence="9">
        <text>L-tyrosyl-[protein] + ATP = O-phospho-L-tyrosyl-[protein] + ADP + H(+)</text>
        <dbReference type="Rhea" id="RHEA:10596"/>
        <dbReference type="Rhea" id="RHEA-COMP:10136"/>
        <dbReference type="Rhea" id="RHEA-COMP:20101"/>
        <dbReference type="ChEBI" id="CHEBI:15378"/>
        <dbReference type="ChEBI" id="CHEBI:30616"/>
        <dbReference type="ChEBI" id="CHEBI:46858"/>
        <dbReference type="ChEBI" id="CHEBI:61978"/>
        <dbReference type="ChEBI" id="CHEBI:456216"/>
        <dbReference type="EC" id="2.7.12.2"/>
    </reaction>
</comment>
<comment type="catalytic activity">
    <reaction evidence="7">
        <text>L-seryl-[protein] + ATP = O-phospho-L-seryl-[protein] + ADP + H(+)</text>
        <dbReference type="Rhea" id="RHEA:17989"/>
        <dbReference type="Rhea" id="RHEA-COMP:9863"/>
        <dbReference type="Rhea" id="RHEA-COMP:11604"/>
        <dbReference type="ChEBI" id="CHEBI:15378"/>
        <dbReference type="ChEBI" id="CHEBI:29999"/>
        <dbReference type="ChEBI" id="CHEBI:30616"/>
        <dbReference type="ChEBI" id="CHEBI:83421"/>
        <dbReference type="ChEBI" id="CHEBI:456216"/>
        <dbReference type="EC" id="2.7.12.2"/>
    </reaction>
</comment>
<dbReference type="Pfam" id="PF00564">
    <property type="entry name" value="PB1"/>
    <property type="match status" value="1"/>
</dbReference>
<dbReference type="GeneTree" id="ENSGT00940000157505"/>
<dbReference type="PANTHER" id="PTHR48013">
    <property type="entry name" value="DUAL SPECIFICITY MITOGEN-ACTIVATED PROTEIN KINASE KINASE 5-RELATED"/>
    <property type="match status" value="1"/>
</dbReference>
<dbReference type="Proteomes" id="UP001108240">
    <property type="component" value="Unplaced"/>
</dbReference>
<dbReference type="EC" id="2.7.12.2" evidence="6"/>
<evidence type="ECO:0000256" key="8">
    <source>
        <dbReference type="ARBA" id="ARBA00049299"/>
    </source>
</evidence>
<comment type="catalytic activity">
    <reaction evidence="8">
        <text>L-threonyl-[protein] + ATP = O-phospho-L-threonyl-[protein] + ADP + H(+)</text>
        <dbReference type="Rhea" id="RHEA:46608"/>
        <dbReference type="Rhea" id="RHEA-COMP:11060"/>
        <dbReference type="Rhea" id="RHEA-COMP:11605"/>
        <dbReference type="ChEBI" id="CHEBI:15378"/>
        <dbReference type="ChEBI" id="CHEBI:30013"/>
        <dbReference type="ChEBI" id="CHEBI:30616"/>
        <dbReference type="ChEBI" id="CHEBI:61977"/>
        <dbReference type="ChEBI" id="CHEBI:456216"/>
        <dbReference type="EC" id="2.7.12.2"/>
    </reaction>
</comment>
<dbReference type="PROSITE" id="PS00108">
    <property type="entry name" value="PROTEIN_KINASE_ST"/>
    <property type="match status" value="1"/>
</dbReference>
<evidence type="ECO:0000256" key="1">
    <source>
        <dbReference type="ARBA" id="ARBA00022679"/>
    </source>
</evidence>
<reference evidence="13" key="2">
    <citation type="submission" date="2025-09" db="UniProtKB">
        <authorList>
            <consortium name="Ensembl"/>
        </authorList>
    </citation>
    <scope>IDENTIFICATION</scope>
</reference>
<dbReference type="InterPro" id="IPR034851">
    <property type="entry name" value="PB1_MAP2K5"/>
</dbReference>
<accession>A0A9J7XEG7</accession>
<proteinExistence type="inferred from homology"/>
<keyword evidence="4" id="KW-0067">ATP-binding</keyword>
<dbReference type="InterPro" id="IPR000719">
    <property type="entry name" value="Prot_kinase_dom"/>
</dbReference>
<dbReference type="PANTHER" id="PTHR48013:SF9">
    <property type="entry name" value="DUAL SPECIFICITY MITOGEN-ACTIVATED PROTEIN KINASE KINASE 5"/>
    <property type="match status" value="1"/>
</dbReference>
<keyword evidence="14" id="KW-1185">Reference proteome</keyword>
<dbReference type="Gene3D" id="3.10.20.90">
    <property type="entry name" value="Phosphatidylinositol 3-kinase Catalytic Subunit, Chain A, domain 1"/>
    <property type="match status" value="1"/>
</dbReference>
<keyword evidence="3" id="KW-0418">Kinase</keyword>
<dbReference type="InterPro" id="IPR000270">
    <property type="entry name" value="PB1_dom"/>
</dbReference>
<dbReference type="Ensembl" id="ENSCCRT00000156519.1">
    <property type="protein sequence ID" value="ENSCCRP00000105303.1"/>
    <property type="gene ID" value="ENSCCRG00000079416.1"/>
</dbReference>
<dbReference type="PROSITE" id="PS50011">
    <property type="entry name" value="PROTEIN_KINASE_DOM"/>
    <property type="match status" value="1"/>
</dbReference>
<evidence type="ECO:0000313" key="14">
    <source>
        <dbReference type="Proteomes" id="UP001108240"/>
    </source>
</evidence>
<dbReference type="SUPFAM" id="SSF56112">
    <property type="entry name" value="Protein kinase-like (PK-like)"/>
    <property type="match status" value="1"/>
</dbReference>
<evidence type="ECO:0000256" key="10">
    <source>
        <dbReference type="SAM" id="MobiDB-lite"/>
    </source>
</evidence>
<keyword evidence="2" id="KW-0547">Nucleotide-binding</keyword>
<dbReference type="PROSITE" id="PS51745">
    <property type="entry name" value="PB1"/>
    <property type="match status" value="1"/>
</dbReference>
<dbReference type="FunFam" id="3.10.20.90:FF:000085">
    <property type="entry name" value="Dual specificity mitogen-activated protein kinase kinase 5"/>
    <property type="match status" value="1"/>
</dbReference>
<organism evidence="13 14">
    <name type="scientific">Cyprinus carpio carpio</name>
    <dbReference type="NCBI Taxonomy" id="630221"/>
    <lineage>
        <taxon>Eukaryota</taxon>
        <taxon>Metazoa</taxon>
        <taxon>Chordata</taxon>
        <taxon>Craniata</taxon>
        <taxon>Vertebrata</taxon>
        <taxon>Euteleostomi</taxon>
        <taxon>Actinopterygii</taxon>
        <taxon>Neopterygii</taxon>
        <taxon>Teleostei</taxon>
        <taxon>Ostariophysi</taxon>
        <taxon>Cypriniformes</taxon>
        <taxon>Cyprinidae</taxon>
        <taxon>Cyprininae</taxon>
        <taxon>Cyprinus</taxon>
    </lineage>
</organism>
<evidence type="ECO:0000256" key="9">
    <source>
        <dbReference type="ARBA" id="ARBA00051693"/>
    </source>
</evidence>
<dbReference type="SMART" id="SM00220">
    <property type="entry name" value="S_TKc"/>
    <property type="match status" value="1"/>
</dbReference>
<evidence type="ECO:0000259" key="11">
    <source>
        <dbReference type="PROSITE" id="PS50011"/>
    </source>
</evidence>
<dbReference type="OMA" id="MIISFYG"/>
<feature type="domain" description="Protein kinase" evidence="11">
    <location>
        <begin position="166"/>
        <end position="454"/>
    </location>
</feature>
<evidence type="ECO:0000256" key="2">
    <source>
        <dbReference type="ARBA" id="ARBA00022741"/>
    </source>
</evidence>
<dbReference type="InterPro" id="IPR008271">
    <property type="entry name" value="Ser/Thr_kinase_AS"/>
</dbReference>
<comment type="similarity">
    <text evidence="5">Belongs to the protein kinase superfamily. STE Ser/Thr protein kinase family. MAP kinase kinase subfamily.</text>
</comment>